<organism evidence="1 2">
    <name type="scientific">Enterococcus faecium 10/96A</name>
    <dbReference type="NCBI Taxonomy" id="1391465"/>
    <lineage>
        <taxon>Bacteria</taxon>
        <taxon>Bacillati</taxon>
        <taxon>Bacillota</taxon>
        <taxon>Bacilli</taxon>
        <taxon>Lactobacillales</taxon>
        <taxon>Enterococcaceae</taxon>
        <taxon>Enterococcus</taxon>
    </lineage>
</organism>
<accession>A0AAV3L1Y5</accession>
<comment type="caution">
    <text evidence="1">The sequence shown here is derived from an EMBL/GenBank/DDBJ whole genome shotgun (WGS) entry which is preliminary data.</text>
</comment>
<dbReference type="Proteomes" id="UP000017126">
    <property type="component" value="Unassembled WGS sequence"/>
</dbReference>
<protein>
    <recommendedName>
        <fullName evidence="3">ArpT</fullName>
    </recommendedName>
</protein>
<evidence type="ECO:0008006" key="3">
    <source>
        <dbReference type="Google" id="ProtNLM"/>
    </source>
</evidence>
<dbReference type="EMBL" id="AXOL01000038">
    <property type="protein sequence ID" value="ERT50373.1"/>
    <property type="molecule type" value="Genomic_DNA"/>
</dbReference>
<dbReference type="AlphaFoldDB" id="A0AAV3L1Y5"/>
<proteinExistence type="predicted"/>
<name>A0AAV3L1Y5_ENTFC</name>
<sequence>MGGNGIKIKDGFYASSHGIGGLMLDMPTKNPKTRKKPKVKVGDMVRCEAEGFIYPFRGYVEHVYNHSAIIRIENTMECDKWTAKSKENLAVARLVDMELINDK</sequence>
<reference evidence="1 2" key="1">
    <citation type="submission" date="2013-09" db="EMBL/GenBank/DDBJ databases">
        <title>The Genome Sequence of Enterococcus faecium 10/96A.</title>
        <authorList>
            <consortium name="The Broad Institute Genome Sequencing Platform"/>
            <consortium name="The Broad Institute Genome Sequencing Center for Infectious Disease"/>
            <person name="Earl A.M."/>
            <person name="Gilmore M.S."/>
            <person name="Lebreton F."/>
            <person name="Courvalin P."/>
            <person name="Walker B."/>
            <person name="Young S.K."/>
            <person name="Zeng Q."/>
            <person name="Gargeya S."/>
            <person name="Fitzgerald M."/>
            <person name="Haas B."/>
            <person name="Abouelleil A."/>
            <person name="Alvarado L."/>
            <person name="Arachchi H.M."/>
            <person name="Berlin A.M."/>
            <person name="Chapman S.B."/>
            <person name="Dewar J."/>
            <person name="Goldberg J."/>
            <person name="Griggs A."/>
            <person name="Gujja S."/>
            <person name="Hansen M."/>
            <person name="Howarth C."/>
            <person name="Imamovic A."/>
            <person name="Larimer J."/>
            <person name="McCowan C."/>
            <person name="Murphy C."/>
            <person name="Neiman D."/>
            <person name="Pearson M."/>
            <person name="Priest M."/>
            <person name="Roberts A."/>
            <person name="Saif S."/>
            <person name="Shea T."/>
            <person name="Sisk P."/>
            <person name="Sykes S."/>
            <person name="Wortman J."/>
            <person name="Nusbaum C."/>
            <person name="Birren B."/>
        </authorList>
    </citation>
    <scope>NUCLEOTIDE SEQUENCE [LARGE SCALE GENOMIC DNA]</scope>
    <source>
        <strain evidence="1 2">10/96A</strain>
    </source>
</reference>
<evidence type="ECO:0000313" key="1">
    <source>
        <dbReference type="EMBL" id="ERT50373.1"/>
    </source>
</evidence>
<evidence type="ECO:0000313" key="2">
    <source>
        <dbReference type="Proteomes" id="UP000017126"/>
    </source>
</evidence>
<gene>
    <name evidence="1" type="ORF">O991_01677</name>
</gene>